<evidence type="ECO:0000256" key="1">
    <source>
        <dbReference type="ARBA" id="ARBA00004141"/>
    </source>
</evidence>
<keyword evidence="2 6" id="KW-0812">Transmembrane</keyword>
<evidence type="ECO:0000313" key="8">
    <source>
        <dbReference type="Proteomes" id="UP001178507"/>
    </source>
</evidence>
<protein>
    <recommendedName>
        <fullName evidence="9">Sulfite exporter TauE/SafE family protein</fullName>
    </recommendedName>
</protein>
<dbReference type="GO" id="GO:0016020">
    <property type="term" value="C:membrane"/>
    <property type="evidence" value="ECO:0007669"/>
    <property type="project" value="UniProtKB-SubCell"/>
</dbReference>
<dbReference type="PANTHER" id="PTHR14255:SF3">
    <property type="entry name" value="SULFITE EXPORTER TAUE_SAFE FAMILY PROTEIN 5-RELATED"/>
    <property type="match status" value="1"/>
</dbReference>
<feature type="transmembrane region" description="Helical" evidence="6">
    <location>
        <begin position="86"/>
        <end position="107"/>
    </location>
</feature>
<comment type="caution">
    <text evidence="7">The sequence shown here is derived from an EMBL/GenBank/DDBJ whole genome shotgun (WGS) entry which is preliminary data.</text>
</comment>
<evidence type="ECO:0000313" key="7">
    <source>
        <dbReference type="EMBL" id="CAJ1390896.1"/>
    </source>
</evidence>
<evidence type="ECO:0000256" key="2">
    <source>
        <dbReference type="ARBA" id="ARBA00022692"/>
    </source>
</evidence>
<dbReference type="Pfam" id="PF01925">
    <property type="entry name" value="TauE"/>
    <property type="match status" value="1"/>
</dbReference>
<feature type="transmembrane region" description="Helical" evidence="6">
    <location>
        <begin position="223"/>
        <end position="242"/>
    </location>
</feature>
<keyword evidence="3 6" id="KW-1133">Transmembrane helix</keyword>
<feature type="region of interest" description="Disordered" evidence="5">
    <location>
        <begin position="182"/>
        <end position="204"/>
    </location>
</feature>
<feature type="transmembrane region" description="Helical" evidence="6">
    <location>
        <begin position="142"/>
        <end position="161"/>
    </location>
</feature>
<name>A0AA36IP35_9DINO</name>
<evidence type="ECO:0000256" key="5">
    <source>
        <dbReference type="SAM" id="MobiDB-lite"/>
    </source>
</evidence>
<reference evidence="7" key="1">
    <citation type="submission" date="2023-08" db="EMBL/GenBank/DDBJ databases">
        <authorList>
            <person name="Chen Y."/>
            <person name="Shah S."/>
            <person name="Dougan E. K."/>
            <person name="Thang M."/>
            <person name="Chan C."/>
        </authorList>
    </citation>
    <scope>NUCLEOTIDE SEQUENCE</scope>
</reference>
<keyword evidence="8" id="KW-1185">Reference proteome</keyword>
<gene>
    <name evidence="7" type="ORF">EVOR1521_LOCUS16197</name>
</gene>
<dbReference type="Proteomes" id="UP001178507">
    <property type="component" value="Unassembled WGS sequence"/>
</dbReference>
<keyword evidence="4 6" id="KW-0472">Membrane</keyword>
<feature type="transmembrane region" description="Helical" evidence="6">
    <location>
        <begin position="258"/>
        <end position="278"/>
    </location>
</feature>
<sequence length="320" mass="35381">MRLSRLSLLTCAAAVLHDAWEVDGRRLGDREMFDYHKDLFPMDMSDLLCFAVAGASVMVASGGGVGGGGILVPLYMLFLNFRPRHAVALSNFTILGGALANTMVNVFQVNENGRSLIDWDIIVMMEPATIAGTIVGSFASKYLADFVLMVFLATVLAMLAFRTLDKGMDMFRHENDSAGCERATALPQDEEEVPSDGEERDEIKESNNLVGGRTLRTVDTAPWLKVFLLVVCFAGCVVLTILKGSGHGSVVGVECGSVSFWLLSWATLPWVLGFGLIFRDMLINEHLEKEEDGHDFQESEIRWTAATTVRRWIRTRVFFL</sequence>
<accession>A0AA36IP35</accession>
<dbReference type="PANTHER" id="PTHR14255">
    <property type="entry name" value="CEREBLON"/>
    <property type="match status" value="1"/>
</dbReference>
<organism evidence="7 8">
    <name type="scientific">Effrenium voratum</name>
    <dbReference type="NCBI Taxonomy" id="2562239"/>
    <lineage>
        <taxon>Eukaryota</taxon>
        <taxon>Sar</taxon>
        <taxon>Alveolata</taxon>
        <taxon>Dinophyceae</taxon>
        <taxon>Suessiales</taxon>
        <taxon>Symbiodiniaceae</taxon>
        <taxon>Effrenium</taxon>
    </lineage>
</organism>
<feature type="transmembrane region" description="Helical" evidence="6">
    <location>
        <begin position="48"/>
        <end position="74"/>
    </location>
</feature>
<evidence type="ECO:0000256" key="4">
    <source>
        <dbReference type="ARBA" id="ARBA00023136"/>
    </source>
</evidence>
<evidence type="ECO:0000256" key="3">
    <source>
        <dbReference type="ARBA" id="ARBA00022989"/>
    </source>
</evidence>
<comment type="subcellular location">
    <subcellularLocation>
        <location evidence="1">Membrane</location>
        <topology evidence="1">Multi-pass membrane protein</topology>
    </subcellularLocation>
</comment>
<evidence type="ECO:0008006" key="9">
    <source>
        <dbReference type="Google" id="ProtNLM"/>
    </source>
</evidence>
<dbReference type="EMBL" id="CAUJNA010002168">
    <property type="protein sequence ID" value="CAJ1390896.1"/>
    <property type="molecule type" value="Genomic_DNA"/>
</dbReference>
<dbReference type="GO" id="GO:0031464">
    <property type="term" value="C:Cul4A-RING E3 ubiquitin ligase complex"/>
    <property type="evidence" value="ECO:0007669"/>
    <property type="project" value="TreeGrafter"/>
</dbReference>
<dbReference type="AlphaFoldDB" id="A0AA36IP35"/>
<evidence type="ECO:0000256" key="6">
    <source>
        <dbReference type="SAM" id="Phobius"/>
    </source>
</evidence>
<dbReference type="InterPro" id="IPR002781">
    <property type="entry name" value="TM_pro_TauE-like"/>
</dbReference>
<dbReference type="GO" id="GO:0016567">
    <property type="term" value="P:protein ubiquitination"/>
    <property type="evidence" value="ECO:0007669"/>
    <property type="project" value="TreeGrafter"/>
</dbReference>
<feature type="compositionally biased region" description="Acidic residues" evidence="5">
    <location>
        <begin position="188"/>
        <end position="200"/>
    </location>
</feature>
<proteinExistence type="predicted"/>